<dbReference type="Proteomes" id="UP000176336">
    <property type="component" value="Unassembled WGS sequence"/>
</dbReference>
<feature type="domain" description="ChsH2 C-terminal OB-fold" evidence="1">
    <location>
        <begin position="18"/>
        <end position="70"/>
    </location>
</feature>
<dbReference type="AlphaFoldDB" id="A0A1F5ITZ9"/>
<accession>A0A1F5ITZ9</accession>
<name>A0A1F5ITZ9_9BACT</name>
<dbReference type="InterPro" id="IPR002878">
    <property type="entry name" value="ChsH2_C"/>
</dbReference>
<dbReference type="SUPFAM" id="SSF50249">
    <property type="entry name" value="Nucleic acid-binding proteins"/>
    <property type="match status" value="1"/>
</dbReference>
<organism evidence="2 3">
    <name type="scientific">Candidatus Daviesbacteria bacterium RIFCSPHIGHO2_01_FULL_41_23</name>
    <dbReference type="NCBI Taxonomy" id="1797764"/>
    <lineage>
        <taxon>Bacteria</taxon>
        <taxon>Candidatus Daviesiibacteriota</taxon>
    </lineage>
</organism>
<evidence type="ECO:0000313" key="3">
    <source>
        <dbReference type="Proteomes" id="UP000176336"/>
    </source>
</evidence>
<dbReference type="InterPro" id="IPR012340">
    <property type="entry name" value="NA-bd_OB-fold"/>
</dbReference>
<dbReference type="EMBL" id="MFCR01000001">
    <property type="protein sequence ID" value="OGE19790.1"/>
    <property type="molecule type" value="Genomic_DNA"/>
</dbReference>
<proteinExistence type="predicted"/>
<reference evidence="2 3" key="1">
    <citation type="journal article" date="2016" name="Nat. Commun.">
        <title>Thousands of microbial genomes shed light on interconnected biogeochemical processes in an aquifer system.</title>
        <authorList>
            <person name="Anantharaman K."/>
            <person name="Brown C.T."/>
            <person name="Hug L.A."/>
            <person name="Sharon I."/>
            <person name="Castelle C.J."/>
            <person name="Probst A.J."/>
            <person name="Thomas B.C."/>
            <person name="Singh A."/>
            <person name="Wilkins M.J."/>
            <person name="Karaoz U."/>
            <person name="Brodie E.L."/>
            <person name="Williams K.H."/>
            <person name="Hubbard S.S."/>
            <person name="Banfield J.F."/>
        </authorList>
    </citation>
    <scope>NUCLEOTIDE SEQUENCE [LARGE SCALE GENOMIC DNA]</scope>
</reference>
<evidence type="ECO:0000259" key="1">
    <source>
        <dbReference type="Pfam" id="PF01796"/>
    </source>
</evidence>
<comment type="caution">
    <text evidence="2">The sequence shown here is derived from an EMBL/GenBank/DDBJ whole genome shotgun (WGS) entry which is preliminary data.</text>
</comment>
<gene>
    <name evidence="2" type="ORF">A2871_02290</name>
</gene>
<sequence length="99" mass="11343">MSSPVTVWRHHQNIRNYLGKTGKIIVWTKVFIAPAGFEHEAPYPVAIVEFKDGFRMPLQLVEYGEKDLKPNRRIITVVRKLGKVGLDEVIEYGIKAKPI</sequence>
<evidence type="ECO:0000313" key="2">
    <source>
        <dbReference type="EMBL" id="OGE19790.1"/>
    </source>
</evidence>
<protein>
    <recommendedName>
        <fullName evidence="1">ChsH2 C-terminal OB-fold domain-containing protein</fullName>
    </recommendedName>
</protein>
<dbReference type="Pfam" id="PF01796">
    <property type="entry name" value="OB_ChsH2_C"/>
    <property type="match status" value="1"/>
</dbReference>